<feature type="transmembrane region" description="Helical" evidence="1">
    <location>
        <begin position="140"/>
        <end position="158"/>
    </location>
</feature>
<evidence type="ECO:0000313" key="3">
    <source>
        <dbReference type="WBParaSite" id="Pan_g5545.t1"/>
    </source>
</evidence>
<reference evidence="3" key="2">
    <citation type="submission" date="2020-10" db="UniProtKB">
        <authorList>
            <consortium name="WormBaseParasite"/>
        </authorList>
    </citation>
    <scope>IDENTIFICATION</scope>
</reference>
<evidence type="ECO:0000313" key="2">
    <source>
        <dbReference type="Proteomes" id="UP000492821"/>
    </source>
</evidence>
<dbReference type="AlphaFoldDB" id="A0A7E4W0K4"/>
<feature type="transmembrane region" description="Helical" evidence="1">
    <location>
        <begin position="95"/>
        <end position="119"/>
    </location>
</feature>
<keyword evidence="1" id="KW-0472">Membrane</keyword>
<organism evidence="2 3">
    <name type="scientific">Panagrellus redivivus</name>
    <name type="common">Microworm</name>
    <dbReference type="NCBI Taxonomy" id="6233"/>
    <lineage>
        <taxon>Eukaryota</taxon>
        <taxon>Metazoa</taxon>
        <taxon>Ecdysozoa</taxon>
        <taxon>Nematoda</taxon>
        <taxon>Chromadorea</taxon>
        <taxon>Rhabditida</taxon>
        <taxon>Tylenchina</taxon>
        <taxon>Panagrolaimomorpha</taxon>
        <taxon>Panagrolaimoidea</taxon>
        <taxon>Panagrolaimidae</taxon>
        <taxon>Panagrellus</taxon>
    </lineage>
</organism>
<accession>A0A7E4W0K4</accession>
<protein>
    <submittedName>
        <fullName evidence="3">G_PROTEIN_RECEP_F1_2 domain-containing protein</fullName>
    </submittedName>
</protein>
<dbReference type="WBParaSite" id="Pan_g5545.t1">
    <property type="protein sequence ID" value="Pan_g5545.t1"/>
    <property type="gene ID" value="Pan_g5545"/>
</dbReference>
<reference evidence="2" key="1">
    <citation type="journal article" date="2013" name="Genetics">
        <title>The draft genome and transcriptome of Panagrellus redivivus are shaped by the harsh demands of a free-living lifestyle.</title>
        <authorList>
            <person name="Srinivasan J."/>
            <person name="Dillman A.R."/>
            <person name="Macchietto M.G."/>
            <person name="Heikkinen L."/>
            <person name="Lakso M."/>
            <person name="Fracchia K.M."/>
            <person name="Antoshechkin I."/>
            <person name="Mortazavi A."/>
            <person name="Wong G."/>
            <person name="Sternberg P.W."/>
        </authorList>
    </citation>
    <scope>NUCLEOTIDE SEQUENCE [LARGE SCALE GENOMIC DNA]</scope>
    <source>
        <strain evidence="2">MT8872</strain>
    </source>
</reference>
<name>A0A7E4W0K4_PANRE</name>
<keyword evidence="1" id="KW-0812">Transmembrane</keyword>
<dbReference type="Proteomes" id="UP000492821">
    <property type="component" value="Unassembled WGS sequence"/>
</dbReference>
<proteinExistence type="predicted"/>
<sequence>MPKVPRRAKGRRVAESRIFEKSLHTVVVLMAEAGSYLIEAFNHVNPTECARRRTELTEVLEAIKQLLFDANGMIYMMRYRYHGRLENYMVQLCDIINVGSLAHMGVLSLLVPIVICMLFRRRSENYVFNHHRASVWRLGVHIFIYTMSFTLMGIAYWATYPMAQSCDEWAKRQQNDINSSKSSISLDTLIRCDTDYLHAFLRHGVFTSLSGIGWFTRMTIDPIIDLLTDKQLRKQILITRPRSRQHSYLSQFDRKQSYCLQNMSLNVNETLT</sequence>
<evidence type="ECO:0000256" key="1">
    <source>
        <dbReference type="SAM" id="Phobius"/>
    </source>
</evidence>
<keyword evidence="1" id="KW-1133">Transmembrane helix</keyword>
<keyword evidence="2" id="KW-1185">Reference proteome</keyword>